<gene>
    <name evidence="1" type="ORF">chiPu_0024284</name>
</gene>
<name>A0A401TBN0_CHIPU</name>
<dbReference type="EMBL" id="BEZZ01036370">
    <property type="protein sequence ID" value="GCC40043.1"/>
    <property type="molecule type" value="Genomic_DNA"/>
</dbReference>
<organism evidence="1 2">
    <name type="scientific">Chiloscyllium punctatum</name>
    <name type="common">Brownbanded bambooshark</name>
    <name type="synonym">Hemiscyllium punctatum</name>
    <dbReference type="NCBI Taxonomy" id="137246"/>
    <lineage>
        <taxon>Eukaryota</taxon>
        <taxon>Metazoa</taxon>
        <taxon>Chordata</taxon>
        <taxon>Craniata</taxon>
        <taxon>Vertebrata</taxon>
        <taxon>Chondrichthyes</taxon>
        <taxon>Elasmobranchii</taxon>
        <taxon>Galeomorphii</taxon>
        <taxon>Galeoidea</taxon>
        <taxon>Orectolobiformes</taxon>
        <taxon>Hemiscylliidae</taxon>
        <taxon>Chiloscyllium</taxon>
    </lineage>
</organism>
<reference evidence="1 2" key="1">
    <citation type="journal article" date="2018" name="Nat. Ecol. Evol.">
        <title>Shark genomes provide insights into elasmobranch evolution and the origin of vertebrates.</title>
        <authorList>
            <person name="Hara Y"/>
            <person name="Yamaguchi K"/>
            <person name="Onimaru K"/>
            <person name="Kadota M"/>
            <person name="Koyanagi M"/>
            <person name="Keeley SD"/>
            <person name="Tatsumi K"/>
            <person name="Tanaka K"/>
            <person name="Motone F"/>
            <person name="Kageyama Y"/>
            <person name="Nozu R"/>
            <person name="Adachi N"/>
            <person name="Nishimura O"/>
            <person name="Nakagawa R"/>
            <person name="Tanegashima C"/>
            <person name="Kiyatake I"/>
            <person name="Matsumoto R"/>
            <person name="Murakumo K"/>
            <person name="Nishida K"/>
            <person name="Terakita A"/>
            <person name="Kuratani S"/>
            <person name="Sato K"/>
            <person name="Hyodo S Kuraku.S."/>
        </authorList>
    </citation>
    <scope>NUCLEOTIDE SEQUENCE [LARGE SCALE GENOMIC DNA]</scope>
</reference>
<dbReference type="OrthoDB" id="8894994at2759"/>
<evidence type="ECO:0000313" key="1">
    <source>
        <dbReference type="EMBL" id="GCC40043.1"/>
    </source>
</evidence>
<accession>A0A401TBN0</accession>
<feature type="non-terminal residue" evidence="1">
    <location>
        <position position="38"/>
    </location>
</feature>
<dbReference type="Proteomes" id="UP000287033">
    <property type="component" value="Unassembled WGS sequence"/>
</dbReference>
<keyword evidence="2" id="KW-1185">Reference proteome</keyword>
<dbReference type="STRING" id="137246.A0A401TBN0"/>
<comment type="caution">
    <text evidence="1">The sequence shown here is derived from an EMBL/GenBank/DDBJ whole genome shotgun (WGS) entry which is preliminary data.</text>
</comment>
<protein>
    <submittedName>
        <fullName evidence="1">Uncharacterized protein</fullName>
    </submittedName>
</protein>
<sequence length="38" mass="4961">MQNCTNELYWMDTQEEDRLRYDWSDQNLDYKSRHRQYE</sequence>
<evidence type="ECO:0000313" key="2">
    <source>
        <dbReference type="Proteomes" id="UP000287033"/>
    </source>
</evidence>
<dbReference type="AlphaFoldDB" id="A0A401TBN0"/>
<proteinExistence type="predicted"/>